<dbReference type="InterPro" id="IPR000595">
    <property type="entry name" value="cNMP-bd_dom"/>
</dbReference>
<proteinExistence type="predicted"/>
<reference evidence="2 3" key="1">
    <citation type="journal article" date="2017" name="Front. Microbiol.">
        <title>Labilibaculum manganireducens gen. nov., sp. nov. and Labilibaculum filiforme sp. nov., Novel Bacteroidetes Isolated from Subsurface Sediments of the Baltic Sea.</title>
        <authorList>
            <person name="Vandieken V."/>
            <person name="Marshall I.P."/>
            <person name="Niemann H."/>
            <person name="Engelen B."/>
            <person name="Cypionka H."/>
        </authorList>
    </citation>
    <scope>NUCLEOTIDE SEQUENCE [LARGE SCALE GENOMIC DNA]</scope>
    <source>
        <strain evidence="2 3">59.10-2M</strain>
    </source>
</reference>
<gene>
    <name evidence="2" type="ORF">BZG01_15255</name>
</gene>
<evidence type="ECO:0000259" key="1">
    <source>
        <dbReference type="Pfam" id="PF00027"/>
    </source>
</evidence>
<dbReference type="RefSeq" id="WP_101310711.1">
    <property type="nucleotide sequence ID" value="NZ_MVDE01000026.1"/>
</dbReference>
<evidence type="ECO:0000313" key="2">
    <source>
        <dbReference type="EMBL" id="PKQ64050.1"/>
    </source>
</evidence>
<dbReference type="InterPro" id="IPR014710">
    <property type="entry name" value="RmlC-like_jellyroll"/>
</dbReference>
<dbReference type="AlphaFoldDB" id="A0A2N3I155"/>
<dbReference type="Gene3D" id="2.60.120.10">
    <property type="entry name" value="Jelly Rolls"/>
    <property type="match status" value="1"/>
</dbReference>
<dbReference type="Proteomes" id="UP000233618">
    <property type="component" value="Unassembled WGS sequence"/>
</dbReference>
<organism evidence="2 3">
    <name type="scientific">Labilibaculum manganireducens</name>
    <dbReference type="NCBI Taxonomy" id="1940525"/>
    <lineage>
        <taxon>Bacteria</taxon>
        <taxon>Pseudomonadati</taxon>
        <taxon>Bacteroidota</taxon>
        <taxon>Bacteroidia</taxon>
        <taxon>Marinilabiliales</taxon>
        <taxon>Marinifilaceae</taxon>
        <taxon>Labilibaculum</taxon>
    </lineage>
</organism>
<dbReference type="Pfam" id="PF00027">
    <property type="entry name" value="cNMP_binding"/>
    <property type="match status" value="1"/>
</dbReference>
<feature type="domain" description="Cyclic nucleotide-binding" evidence="1">
    <location>
        <begin position="34"/>
        <end position="117"/>
    </location>
</feature>
<keyword evidence="3" id="KW-1185">Reference proteome</keyword>
<comment type="caution">
    <text evidence="2">The sequence shown here is derived from an EMBL/GenBank/DDBJ whole genome shotgun (WGS) entry which is preliminary data.</text>
</comment>
<accession>A0A2N3I155</accession>
<dbReference type="CDD" id="cd00038">
    <property type="entry name" value="CAP_ED"/>
    <property type="match status" value="1"/>
</dbReference>
<sequence>MDQLSRIKNRIDSIVSLTDEELLIFSSCLEMKAINKNELFLQEGKVCDFIGFVNFGMLIYFKTLENGNELTTDFAFEGDWVTINESRLSNLPSLINIKAIENSELLVIKQQDLSKLYTKIPKLERLGRILMEQSFVKIAQQSIDLQVLSAKERYKSLLCNHPEIFQKVQQYHIANYLGIAPKSLSRIRKEFFQ</sequence>
<dbReference type="SUPFAM" id="SSF51206">
    <property type="entry name" value="cAMP-binding domain-like"/>
    <property type="match status" value="1"/>
</dbReference>
<name>A0A2N3I155_9BACT</name>
<protein>
    <submittedName>
        <fullName evidence="2">Crp/Fnr family transcriptional regulator</fullName>
    </submittedName>
</protein>
<dbReference type="EMBL" id="MVDE01000026">
    <property type="protein sequence ID" value="PKQ64050.1"/>
    <property type="molecule type" value="Genomic_DNA"/>
</dbReference>
<dbReference type="InterPro" id="IPR018490">
    <property type="entry name" value="cNMP-bd_dom_sf"/>
</dbReference>
<evidence type="ECO:0000313" key="3">
    <source>
        <dbReference type="Proteomes" id="UP000233618"/>
    </source>
</evidence>